<dbReference type="InterPro" id="IPR036259">
    <property type="entry name" value="MFS_trans_sf"/>
</dbReference>
<evidence type="ECO:0000313" key="7">
    <source>
        <dbReference type="EMBL" id="KAK5955289.1"/>
    </source>
</evidence>
<evidence type="ECO:0000256" key="2">
    <source>
        <dbReference type="ARBA" id="ARBA00022692"/>
    </source>
</evidence>
<evidence type="ECO:0000256" key="1">
    <source>
        <dbReference type="ARBA" id="ARBA00004141"/>
    </source>
</evidence>
<feature type="transmembrane region" description="Helical" evidence="6">
    <location>
        <begin position="198"/>
        <end position="215"/>
    </location>
</feature>
<organism evidence="7 8">
    <name type="scientific">Knufia fluminis</name>
    <dbReference type="NCBI Taxonomy" id="191047"/>
    <lineage>
        <taxon>Eukaryota</taxon>
        <taxon>Fungi</taxon>
        <taxon>Dikarya</taxon>
        <taxon>Ascomycota</taxon>
        <taxon>Pezizomycotina</taxon>
        <taxon>Eurotiomycetes</taxon>
        <taxon>Chaetothyriomycetidae</taxon>
        <taxon>Chaetothyriales</taxon>
        <taxon>Trichomeriaceae</taxon>
        <taxon>Knufia</taxon>
    </lineage>
</organism>
<feature type="transmembrane region" description="Helical" evidence="6">
    <location>
        <begin position="398"/>
        <end position="420"/>
    </location>
</feature>
<feature type="transmembrane region" description="Helical" evidence="6">
    <location>
        <begin position="357"/>
        <end position="378"/>
    </location>
</feature>
<dbReference type="Gene3D" id="1.20.1250.20">
    <property type="entry name" value="MFS general substrate transporter like domains"/>
    <property type="match status" value="1"/>
</dbReference>
<evidence type="ECO:0000256" key="5">
    <source>
        <dbReference type="SAM" id="MobiDB-lite"/>
    </source>
</evidence>
<feature type="transmembrane region" description="Helical" evidence="6">
    <location>
        <begin position="470"/>
        <end position="494"/>
    </location>
</feature>
<protein>
    <recommendedName>
        <fullName evidence="9">Major facilitator superfamily (MFS) profile domain-containing protein</fullName>
    </recommendedName>
</protein>
<dbReference type="AlphaFoldDB" id="A0AAN8EGJ9"/>
<feature type="transmembrane region" description="Helical" evidence="6">
    <location>
        <begin position="441"/>
        <end position="464"/>
    </location>
</feature>
<dbReference type="GO" id="GO:0005886">
    <property type="term" value="C:plasma membrane"/>
    <property type="evidence" value="ECO:0007669"/>
    <property type="project" value="TreeGrafter"/>
</dbReference>
<evidence type="ECO:0000256" key="6">
    <source>
        <dbReference type="SAM" id="Phobius"/>
    </source>
</evidence>
<feature type="transmembrane region" description="Helical" evidence="6">
    <location>
        <begin position="69"/>
        <end position="90"/>
    </location>
</feature>
<feature type="transmembrane region" description="Helical" evidence="6">
    <location>
        <begin position="501"/>
        <end position="521"/>
    </location>
</feature>
<dbReference type="Pfam" id="PF07690">
    <property type="entry name" value="MFS_1"/>
    <property type="match status" value="1"/>
</dbReference>
<feature type="transmembrane region" description="Helical" evidence="6">
    <location>
        <begin position="102"/>
        <end position="123"/>
    </location>
</feature>
<dbReference type="Proteomes" id="UP001316803">
    <property type="component" value="Unassembled WGS sequence"/>
</dbReference>
<dbReference type="PANTHER" id="PTHR23502:SF149">
    <property type="entry name" value="TRANSPORTER, PUTATIVE-RELATED"/>
    <property type="match status" value="1"/>
</dbReference>
<dbReference type="SUPFAM" id="SSF103473">
    <property type="entry name" value="MFS general substrate transporter"/>
    <property type="match status" value="1"/>
</dbReference>
<feature type="region of interest" description="Disordered" evidence="5">
    <location>
        <begin position="262"/>
        <end position="325"/>
    </location>
</feature>
<feature type="transmembrane region" description="Helical" evidence="6">
    <location>
        <begin position="227"/>
        <end position="247"/>
    </location>
</feature>
<name>A0AAN8EGJ9_9EURO</name>
<feature type="compositionally biased region" description="Low complexity" evidence="5">
    <location>
        <begin position="293"/>
        <end position="314"/>
    </location>
</feature>
<evidence type="ECO:0000256" key="4">
    <source>
        <dbReference type="ARBA" id="ARBA00023136"/>
    </source>
</evidence>
<feature type="transmembrane region" description="Helical" evidence="6">
    <location>
        <begin position="533"/>
        <end position="557"/>
    </location>
</feature>
<comment type="subcellular location">
    <subcellularLocation>
        <location evidence="1">Membrane</location>
        <topology evidence="1">Multi-pass membrane protein</topology>
    </subcellularLocation>
</comment>
<comment type="caution">
    <text evidence="7">The sequence shown here is derived from an EMBL/GenBank/DDBJ whole genome shotgun (WGS) entry which is preliminary data.</text>
</comment>
<keyword evidence="2 6" id="KW-0812">Transmembrane</keyword>
<dbReference type="InterPro" id="IPR011701">
    <property type="entry name" value="MFS"/>
</dbReference>
<gene>
    <name evidence="7" type="ORF">OHC33_003971</name>
</gene>
<keyword evidence="8" id="KW-1185">Reference proteome</keyword>
<feature type="compositionally biased region" description="Polar residues" evidence="5">
    <location>
        <begin position="263"/>
        <end position="283"/>
    </location>
</feature>
<dbReference type="EMBL" id="JAKLMC020000007">
    <property type="protein sequence ID" value="KAK5955289.1"/>
    <property type="molecule type" value="Genomic_DNA"/>
</dbReference>
<sequence>MEMNYDEKTLHQLEEELDTKIYPGTEIMSDVGSHHFVKAGEGSGNVLVPQPSNDPHDPLNWNPFWKTSAISLSTAVSFAQGFGPLALAPMFPQLMEAFDASLADVVQFTGVCILVLGFSNFIWVPIQTAFGRRPVLIFSTIICLASNIWRAVAKDYASFMGACILNGIGAGPAEASQTAQPQIIADVMFLHERGRWNTLYFTFYFGSLMVGPIVSGPMAEHLGQRSFWWFNVGLHGVVLIGLIFLFPETKWHRTHPRELLGQASISTEVQTEATTGKDTLSSKTEQKEKDTPNNDTILPTLTNTTTTNPLAHATTADRDPHLHRGTPSRSQFALFVPNAHPLRTIILDLWIPIKLHIYPIIEFSAFVVSWSASSFLTLNLTQSQAFAVPPYNYTSQTIGFFNFAILAGAIIGLASNGWLSDWFAARLTKRNRGVREPEMRLPTFIPFVALMLLGNFVVAFGYQYKWPWEAIVLIGYTCAGIQVAAIPAIVTTYAVDSYKPVTGSIMVTITVNKNVWGYGFSKFITPWVEEAGFVPPIMLNMCLIFLWCSFGVVFFVWGKKLRGVTRESDVHDM</sequence>
<proteinExistence type="predicted"/>
<dbReference type="GO" id="GO:0022857">
    <property type="term" value="F:transmembrane transporter activity"/>
    <property type="evidence" value="ECO:0007669"/>
    <property type="project" value="InterPro"/>
</dbReference>
<keyword evidence="3 6" id="KW-1133">Transmembrane helix</keyword>
<dbReference type="PANTHER" id="PTHR23502">
    <property type="entry name" value="MAJOR FACILITATOR SUPERFAMILY"/>
    <property type="match status" value="1"/>
</dbReference>
<reference evidence="7 8" key="1">
    <citation type="submission" date="2022-12" db="EMBL/GenBank/DDBJ databases">
        <title>Genomic features and morphological characterization of a novel Knufia sp. strain isolated from spacecraft assembly facility.</title>
        <authorList>
            <person name="Teixeira M."/>
            <person name="Chander A.M."/>
            <person name="Stajich J.E."/>
            <person name="Venkateswaran K."/>
        </authorList>
    </citation>
    <scope>NUCLEOTIDE SEQUENCE [LARGE SCALE GENOMIC DNA]</scope>
    <source>
        <strain evidence="7 8">FJI-L2-BK-P2</strain>
    </source>
</reference>
<evidence type="ECO:0008006" key="9">
    <source>
        <dbReference type="Google" id="ProtNLM"/>
    </source>
</evidence>
<evidence type="ECO:0000256" key="3">
    <source>
        <dbReference type="ARBA" id="ARBA00022989"/>
    </source>
</evidence>
<keyword evidence="4 6" id="KW-0472">Membrane</keyword>
<accession>A0AAN8EGJ9</accession>
<evidence type="ECO:0000313" key="8">
    <source>
        <dbReference type="Proteomes" id="UP001316803"/>
    </source>
</evidence>